<dbReference type="PRINTS" id="PR00412">
    <property type="entry name" value="EPOXHYDRLASE"/>
</dbReference>
<proteinExistence type="predicted"/>
<dbReference type="InterPro" id="IPR000073">
    <property type="entry name" value="AB_hydrolase_1"/>
</dbReference>
<feature type="region of interest" description="Disordered" evidence="2">
    <location>
        <begin position="288"/>
        <end position="320"/>
    </location>
</feature>
<keyword evidence="5" id="KW-1185">Reference proteome</keyword>
<dbReference type="InterPro" id="IPR000639">
    <property type="entry name" value="Epox_hydrolase-like"/>
</dbReference>
<dbReference type="GO" id="GO:0016787">
    <property type="term" value="F:hydrolase activity"/>
    <property type="evidence" value="ECO:0007669"/>
    <property type="project" value="UniProtKB-KW"/>
</dbReference>
<comment type="caution">
    <text evidence="4">The sequence shown here is derived from an EMBL/GenBank/DDBJ whole genome shotgun (WGS) entry which is preliminary data.</text>
</comment>
<keyword evidence="1 4" id="KW-0378">Hydrolase</keyword>
<dbReference type="InterPro" id="IPR029058">
    <property type="entry name" value="AB_hydrolase_fold"/>
</dbReference>
<evidence type="ECO:0000313" key="4">
    <source>
        <dbReference type="EMBL" id="MEZ0491488.1"/>
    </source>
</evidence>
<protein>
    <submittedName>
        <fullName evidence="4">Alpha/beta fold hydrolase</fullName>
    </submittedName>
</protein>
<gene>
    <name evidence="4" type="ORF">AB2L28_04485</name>
</gene>
<dbReference type="EMBL" id="JBGGTQ010000002">
    <property type="protein sequence ID" value="MEZ0491488.1"/>
    <property type="molecule type" value="Genomic_DNA"/>
</dbReference>
<sequence length="320" mass="34241">MTEFIEGADGVRIAVDVHGAGTPLVLLHGFPQTRRMWRHVVADLSTDHTVVAADLRGYGESDAPPARDASGYREDVYSARTMARDVVAVADALDLGPLTVVGHDRGALVAFRAALDHPDRVAGLVCLDVVPTVDSWAVLHGVSAAVAFHLYLMAQPEGLPETLVEAAPREFFGHFLDAWAQDPSVLDDVREHYLQASSARVRSIVADFRASAGIDLAHDVADRDAGRTLPVPVGVLQQDWGPRLGHDLRAVWRSWAPDVDHRTTRAGHFLAEEAPGEVVALVRDVAARASGPGGPSRAQAGSRPEGGQARQIPCGVLDRT</sequence>
<reference evidence="4 5" key="1">
    <citation type="submission" date="2024-07" db="EMBL/GenBank/DDBJ databases">
        <authorList>
            <person name="Thanompreechachai J."/>
            <person name="Duangmal K."/>
        </authorList>
    </citation>
    <scope>NUCLEOTIDE SEQUENCE [LARGE SCALE GENOMIC DNA]</scope>
    <source>
        <strain evidence="4 5">TBRC 1896</strain>
    </source>
</reference>
<evidence type="ECO:0000313" key="5">
    <source>
        <dbReference type="Proteomes" id="UP001566476"/>
    </source>
</evidence>
<dbReference type="PRINTS" id="PR00111">
    <property type="entry name" value="ABHYDROLASE"/>
</dbReference>
<dbReference type="RefSeq" id="WP_370717530.1">
    <property type="nucleotide sequence ID" value="NZ_JBGGTQ010000002.1"/>
</dbReference>
<name>A0ABV4I1A3_9ACTN</name>
<dbReference type="PANTHER" id="PTHR43329">
    <property type="entry name" value="EPOXIDE HYDROLASE"/>
    <property type="match status" value="1"/>
</dbReference>
<accession>A0ABV4I1A3</accession>
<evidence type="ECO:0000256" key="1">
    <source>
        <dbReference type="ARBA" id="ARBA00022801"/>
    </source>
</evidence>
<dbReference type="Gene3D" id="3.40.50.1820">
    <property type="entry name" value="alpha/beta hydrolase"/>
    <property type="match status" value="1"/>
</dbReference>
<evidence type="ECO:0000256" key="2">
    <source>
        <dbReference type="SAM" id="MobiDB-lite"/>
    </source>
</evidence>
<feature type="domain" description="AB hydrolase-1" evidence="3">
    <location>
        <begin position="23"/>
        <end position="133"/>
    </location>
</feature>
<organism evidence="4 5">
    <name type="scientific">Kineococcus mangrovi</name>
    <dbReference type="NCBI Taxonomy" id="1660183"/>
    <lineage>
        <taxon>Bacteria</taxon>
        <taxon>Bacillati</taxon>
        <taxon>Actinomycetota</taxon>
        <taxon>Actinomycetes</taxon>
        <taxon>Kineosporiales</taxon>
        <taxon>Kineosporiaceae</taxon>
        <taxon>Kineococcus</taxon>
    </lineage>
</organism>
<dbReference type="Proteomes" id="UP001566476">
    <property type="component" value="Unassembled WGS sequence"/>
</dbReference>
<dbReference type="SUPFAM" id="SSF53474">
    <property type="entry name" value="alpha/beta-Hydrolases"/>
    <property type="match status" value="1"/>
</dbReference>
<evidence type="ECO:0000259" key="3">
    <source>
        <dbReference type="Pfam" id="PF00561"/>
    </source>
</evidence>
<dbReference type="Pfam" id="PF00561">
    <property type="entry name" value="Abhydrolase_1"/>
    <property type="match status" value="1"/>
</dbReference>